<dbReference type="EMBL" id="FXAY01000008">
    <property type="protein sequence ID" value="SMG49683.1"/>
    <property type="molecule type" value="Genomic_DNA"/>
</dbReference>
<dbReference type="Proteomes" id="UP000193244">
    <property type="component" value="Unassembled WGS sequence"/>
</dbReference>
<proteinExistence type="predicted"/>
<feature type="region of interest" description="Disordered" evidence="1">
    <location>
        <begin position="1"/>
        <end position="63"/>
    </location>
</feature>
<evidence type="ECO:0000256" key="1">
    <source>
        <dbReference type="SAM" id="MobiDB-lite"/>
    </source>
</evidence>
<gene>
    <name evidence="2" type="ORF">SAMN06296010_3431</name>
</gene>
<sequence length="63" mass="6660">MSQNESAARPGADEEYPDAAGYPDGTGTLDEGTSASTSADRVEDAEGVELEQFSMTDEEDLEN</sequence>
<evidence type="ECO:0000313" key="2">
    <source>
        <dbReference type="EMBL" id="SMG49683.1"/>
    </source>
</evidence>
<evidence type="ECO:0000313" key="3">
    <source>
        <dbReference type="Proteomes" id="UP000193244"/>
    </source>
</evidence>
<dbReference type="RefSeq" id="WP_085488292.1">
    <property type="nucleotide sequence ID" value="NZ_FXAY01000008.1"/>
</dbReference>
<name>A0A1X7L8G0_9MICO</name>
<protein>
    <submittedName>
        <fullName evidence="2">Uncharacterized protein</fullName>
    </submittedName>
</protein>
<dbReference type="OrthoDB" id="5007921at2"/>
<dbReference type="AlphaFoldDB" id="A0A1X7L8G0"/>
<organism evidence="2 3">
    <name type="scientific">Agreia pratensis</name>
    <dbReference type="NCBI Taxonomy" id="150121"/>
    <lineage>
        <taxon>Bacteria</taxon>
        <taxon>Bacillati</taxon>
        <taxon>Actinomycetota</taxon>
        <taxon>Actinomycetes</taxon>
        <taxon>Micrococcales</taxon>
        <taxon>Microbacteriaceae</taxon>
        <taxon>Agreia</taxon>
    </lineage>
</organism>
<reference evidence="3" key="1">
    <citation type="submission" date="2017-04" db="EMBL/GenBank/DDBJ databases">
        <authorList>
            <person name="Varghese N."/>
            <person name="Submissions S."/>
        </authorList>
    </citation>
    <scope>NUCLEOTIDE SEQUENCE [LARGE SCALE GENOMIC DNA]</scope>
    <source>
        <strain evidence="3">VKM Ac-2510</strain>
    </source>
</reference>
<dbReference type="STRING" id="150121.SAMN06296010_3431"/>
<keyword evidence="3" id="KW-1185">Reference proteome</keyword>
<accession>A0A1X7L8G0</accession>